<name>A0A6G4QV69_9CAUL</name>
<evidence type="ECO:0000313" key="4">
    <source>
        <dbReference type="EMBL" id="NGM49224.1"/>
    </source>
</evidence>
<dbReference type="Pfam" id="PF03572">
    <property type="entry name" value="Peptidase_S41"/>
    <property type="match status" value="1"/>
</dbReference>
<organism evidence="4">
    <name type="scientific">Caulobacter sp. 602-2</name>
    <dbReference type="NCBI Taxonomy" id="2710887"/>
    <lineage>
        <taxon>Bacteria</taxon>
        <taxon>Pseudomonadati</taxon>
        <taxon>Pseudomonadota</taxon>
        <taxon>Alphaproteobacteria</taxon>
        <taxon>Caulobacterales</taxon>
        <taxon>Caulobacteraceae</taxon>
        <taxon>Caulobacter</taxon>
    </lineage>
</organism>
<reference evidence="4" key="1">
    <citation type="submission" date="2020-02" db="EMBL/GenBank/DDBJ databases">
        <authorList>
            <person name="Gao J."/>
            <person name="Sun J."/>
        </authorList>
    </citation>
    <scope>NUCLEOTIDE SEQUENCE</scope>
    <source>
        <strain evidence="4">602-2</strain>
    </source>
</reference>
<dbReference type="GO" id="GO:0006508">
    <property type="term" value="P:proteolysis"/>
    <property type="evidence" value="ECO:0007669"/>
    <property type="project" value="InterPro"/>
</dbReference>
<gene>
    <name evidence="4" type="ORF">G5B46_06355</name>
</gene>
<sequence length="495" mass="50858">MAKAVLIAITAAMSLSAAEPSAPLLRNPGFESGDDGAPPAGWFVPDVVRQAGFRFETSSEAPATGPTSGRLWREAGVDDQGPPPQGTILQALNLEGLRGHRIRFSAMLRNGETSGAAGLWLAVDGPEGQPTTVDNSIDRVATSRGWSRVSVEAYVPADARGARAGLVLRTAGDVRIDDARLEDLGPADPVPTGEAKAYLDRALDLMQQHHLNSAKADWPALRARAYAATAGATRPAQTYAAIRSTINALGERHTFLRPPPAAQAPGGAPVATAQPLPTARMAGGVAVIALPRLHSRGPDGRKPYQAAIRDILRTAEAAGACGWMIDLRGHTGGDMYGGVWGLSPLLGPGPHGRFVAPTSAARPWMVDPDPGRPLRNQDAPVAVLFGPRTGSAGEDVAIAFAGRPATRTFGQPSAGFTTANTGMPLPDGAVLALTTALIEDRTGHVHDGPLIPDETVPPDQAEAAAAAWLAGQGCSGAVPSPASSAAPGPGASSAR</sequence>
<evidence type="ECO:0000256" key="2">
    <source>
        <dbReference type="SAM" id="SignalP"/>
    </source>
</evidence>
<dbReference type="EMBL" id="JAAKGT010000002">
    <property type="protein sequence ID" value="NGM49224.1"/>
    <property type="molecule type" value="Genomic_DNA"/>
</dbReference>
<feature type="region of interest" description="Disordered" evidence="1">
    <location>
        <begin position="474"/>
        <end position="495"/>
    </location>
</feature>
<feature type="signal peptide" evidence="2">
    <location>
        <begin position="1"/>
        <end position="17"/>
    </location>
</feature>
<dbReference type="Gene3D" id="2.60.120.260">
    <property type="entry name" value="Galactose-binding domain-like"/>
    <property type="match status" value="1"/>
</dbReference>
<evidence type="ECO:0000259" key="3">
    <source>
        <dbReference type="Pfam" id="PF03572"/>
    </source>
</evidence>
<dbReference type="Gene3D" id="3.90.226.10">
    <property type="entry name" value="2-enoyl-CoA Hydratase, Chain A, domain 1"/>
    <property type="match status" value="1"/>
</dbReference>
<dbReference type="AlphaFoldDB" id="A0A6G4QV69"/>
<dbReference type="InterPro" id="IPR029045">
    <property type="entry name" value="ClpP/crotonase-like_dom_sf"/>
</dbReference>
<proteinExistence type="predicted"/>
<dbReference type="GO" id="GO:0008236">
    <property type="term" value="F:serine-type peptidase activity"/>
    <property type="evidence" value="ECO:0007669"/>
    <property type="project" value="InterPro"/>
</dbReference>
<comment type="caution">
    <text evidence="4">The sequence shown here is derived from an EMBL/GenBank/DDBJ whole genome shotgun (WGS) entry which is preliminary data.</text>
</comment>
<dbReference type="RefSeq" id="WP_165257080.1">
    <property type="nucleotide sequence ID" value="NZ_JAAKGT010000002.1"/>
</dbReference>
<dbReference type="SUPFAM" id="SSF52096">
    <property type="entry name" value="ClpP/crotonase"/>
    <property type="match status" value="1"/>
</dbReference>
<feature type="domain" description="Tail specific protease" evidence="3">
    <location>
        <begin position="288"/>
        <end position="453"/>
    </location>
</feature>
<protein>
    <recommendedName>
        <fullName evidence="3">Tail specific protease domain-containing protein</fullName>
    </recommendedName>
</protein>
<evidence type="ECO:0000256" key="1">
    <source>
        <dbReference type="SAM" id="MobiDB-lite"/>
    </source>
</evidence>
<feature type="chain" id="PRO_5026091198" description="Tail specific protease domain-containing protein" evidence="2">
    <location>
        <begin position="18"/>
        <end position="495"/>
    </location>
</feature>
<dbReference type="InterPro" id="IPR005151">
    <property type="entry name" value="Tail-specific_protease"/>
</dbReference>
<accession>A0A6G4QV69</accession>
<keyword evidence="2" id="KW-0732">Signal</keyword>